<protein>
    <recommendedName>
        <fullName evidence="9">ERT1/acuK family PAS domain-containing protein</fullName>
    </recommendedName>
</protein>
<dbReference type="InterPro" id="IPR056751">
    <property type="entry name" value="PAS_13"/>
</dbReference>
<evidence type="ECO:0000256" key="6">
    <source>
        <dbReference type="ARBA" id="ARBA00023163"/>
    </source>
</evidence>
<evidence type="ECO:0000313" key="10">
    <source>
        <dbReference type="EMBL" id="KAH3670298.1"/>
    </source>
</evidence>
<feature type="compositionally biased region" description="Low complexity" evidence="8">
    <location>
        <begin position="184"/>
        <end position="202"/>
    </location>
</feature>
<proteinExistence type="predicted"/>
<dbReference type="AlphaFoldDB" id="A0A9P8PDK7"/>
<accession>A0A9P8PDK7</accession>
<keyword evidence="4" id="KW-0805">Transcription regulation</keyword>
<keyword evidence="6" id="KW-0804">Transcription</keyword>
<sequence>MTCDSGRPCKRCIAKGLEATCVDAPRKVKKYLLLDENNSDNSKKSVSDSIPASANIRIDTQGPTIVDNADHSQPKVNQNSIFFPQNQPYDESMRFSNNTNNFDHSQNNLKHQSPILHHQNLAQQNSIQAKKLRAKFLSNAINNEYSILSDIINQDDVNISSPSYQGTASPPNNLLNNFKSFRHGSGSNTSTPTPSSFSNPNTDIYNSYKEGDKSINQYTLGYIQDQLVTFPQLIESIEGEKMINPEYYNETVGDKTLSFSIRFNDSQGTSSLSPCGLKYKEPEDIYAKIRGPFSYTPGFHALNQYLRSRFNKQDLIKMAKSMASYRPSFIACTNTLKEDDLIFMEQCFQRTLLEYDKFISLSGTPTIVWRRTGQIAYVSEEFCILTGWTKDQLLNKLTFIVELMDNVSVIEYFNLFSTIAYGDFRGATMTGCTLLTPENSTVKTTCMWTLKRDVFGIPMMIIGNFLPIL</sequence>
<keyword evidence="11" id="KW-1185">Reference proteome</keyword>
<dbReference type="OrthoDB" id="2538135at2759"/>
<dbReference type="EMBL" id="JAEUBF010001304">
    <property type="protein sequence ID" value="KAH3670298.1"/>
    <property type="molecule type" value="Genomic_DNA"/>
</dbReference>
<dbReference type="GO" id="GO:0009267">
    <property type="term" value="P:cellular response to starvation"/>
    <property type="evidence" value="ECO:0007669"/>
    <property type="project" value="TreeGrafter"/>
</dbReference>
<organism evidence="10 11">
    <name type="scientific">Wickerhamomyces mucosus</name>
    <dbReference type="NCBI Taxonomy" id="1378264"/>
    <lineage>
        <taxon>Eukaryota</taxon>
        <taxon>Fungi</taxon>
        <taxon>Dikarya</taxon>
        <taxon>Ascomycota</taxon>
        <taxon>Saccharomycotina</taxon>
        <taxon>Saccharomycetes</taxon>
        <taxon>Phaffomycetales</taxon>
        <taxon>Wickerhamomycetaceae</taxon>
        <taxon>Wickerhamomyces</taxon>
    </lineage>
</organism>
<dbReference type="InterPro" id="IPR000014">
    <property type="entry name" value="PAS"/>
</dbReference>
<evidence type="ECO:0000256" key="3">
    <source>
        <dbReference type="ARBA" id="ARBA00022833"/>
    </source>
</evidence>
<evidence type="ECO:0000256" key="2">
    <source>
        <dbReference type="ARBA" id="ARBA00022723"/>
    </source>
</evidence>
<keyword evidence="3" id="KW-0862">Zinc</keyword>
<dbReference type="GO" id="GO:0046872">
    <property type="term" value="F:metal ion binding"/>
    <property type="evidence" value="ECO:0007669"/>
    <property type="project" value="UniProtKB-KW"/>
</dbReference>
<feature type="domain" description="ERT1/acuK family PAS" evidence="9">
    <location>
        <begin position="364"/>
        <end position="438"/>
    </location>
</feature>
<reference evidence="10" key="2">
    <citation type="submission" date="2021-01" db="EMBL/GenBank/DDBJ databases">
        <authorList>
            <person name="Schikora-Tamarit M.A."/>
        </authorList>
    </citation>
    <scope>NUCLEOTIDE SEQUENCE</scope>
    <source>
        <strain evidence="10">CBS6341</strain>
    </source>
</reference>
<dbReference type="Proteomes" id="UP000769528">
    <property type="component" value="Unassembled WGS sequence"/>
</dbReference>
<name>A0A9P8PDK7_9ASCO</name>
<keyword evidence="5" id="KW-0238">DNA-binding</keyword>
<feature type="region of interest" description="Disordered" evidence="8">
    <location>
        <begin position="162"/>
        <end position="204"/>
    </location>
</feature>
<dbReference type="GO" id="GO:0003700">
    <property type="term" value="F:DNA-binding transcription factor activity"/>
    <property type="evidence" value="ECO:0007669"/>
    <property type="project" value="TreeGrafter"/>
</dbReference>
<reference evidence="10" key="1">
    <citation type="journal article" date="2021" name="Open Biol.">
        <title>Shared evolutionary footprints suggest mitochondrial oxidative damage underlies multiple complex I losses in fungi.</title>
        <authorList>
            <person name="Schikora-Tamarit M.A."/>
            <person name="Marcet-Houben M."/>
            <person name="Nosek J."/>
            <person name="Gabaldon T."/>
        </authorList>
    </citation>
    <scope>NUCLEOTIDE SEQUENCE</scope>
    <source>
        <strain evidence="10">CBS6341</strain>
    </source>
</reference>
<keyword evidence="7" id="KW-0539">Nucleus</keyword>
<dbReference type="GO" id="GO:0000977">
    <property type="term" value="F:RNA polymerase II transcription regulatory region sequence-specific DNA binding"/>
    <property type="evidence" value="ECO:0007669"/>
    <property type="project" value="TreeGrafter"/>
</dbReference>
<keyword evidence="2" id="KW-0479">Metal-binding</keyword>
<dbReference type="Pfam" id="PF24990">
    <property type="entry name" value="PAS_13"/>
    <property type="match status" value="1"/>
</dbReference>
<comment type="subcellular location">
    <subcellularLocation>
        <location evidence="1">Nucleus</location>
    </subcellularLocation>
</comment>
<dbReference type="GO" id="GO:0005634">
    <property type="term" value="C:nucleus"/>
    <property type="evidence" value="ECO:0007669"/>
    <property type="project" value="UniProtKB-SubCell"/>
</dbReference>
<evidence type="ECO:0000256" key="5">
    <source>
        <dbReference type="ARBA" id="ARBA00023125"/>
    </source>
</evidence>
<evidence type="ECO:0000256" key="4">
    <source>
        <dbReference type="ARBA" id="ARBA00023015"/>
    </source>
</evidence>
<evidence type="ECO:0000256" key="1">
    <source>
        <dbReference type="ARBA" id="ARBA00004123"/>
    </source>
</evidence>
<evidence type="ECO:0000256" key="8">
    <source>
        <dbReference type="SAM" id="MobiDB-lite"/>
    </source>
</evidence>
<feature type="compositionally biased region" description="Polar residues" evidence="8">
    <location>
        <begin position="162"/>
        <end position="179"/>
    </location>
</feature>
<evidence type="ECO:0000259" key="9">
    <source>
        <dbReference type="Pfam" id="PF24990"/>
    </source>
</evidence>
<dbReference type="InterPro" id="IPR035965">
    <property type="entry name" value="PAS-like_dom_sf"/>
</dbReference>
<dbReference type="PANTHER" id="PTHR47659:SF1">
    <property type="entry name" value="TRANSCRIPTION ACTIVATOR OF GLUCONEOGENESIS ERT1"/>
    <property type="match status" value="1"/>
</dbReference>
<dbReference type="PANTHER" id="PTHR47659">
    <property type="entry name" value="ZN(II)2CYS6 TRANSCRIPTION FACTOR (EUROFUNG)-RELATED"/>
    <property type="match status" value="1"/>
</dbReference>
<dbReference type="InterPro" id="IPR050335">
    <property type="entry name" value="ERT1_acuK_gluconeogen_tf"/>
</dbReference>
<evidence type="ECO:0000313" key="11">
    <source>
        <dbReference type="Proteomes" id="UP000769528"/>
    </source>
</evidence>
<gene>
    <name evidence="10" type="ORF">WICMUC_004867</name>
</gene>
<evidence type="ECO:0000256" key="7">
    <source>
        <dbReference type="ARBA" id="ARBA00023242"/>
    </source>
</evidence>
<dbReference type="SUPFAM" id="SSF55785">
    <property type="entry name" value="PYP-like sensor domain (PAS domain)"/>
    <property type="match status" value="1"/>
</dbReference>
<comment type="caution">
    <text evidence="10">The sequence shown here is derived from an EMBL/GenBank/DDBJ whole genome shotgun (WGS) entry which is preliminary data.</text>
</comment>
<dbReference type="CDD" id="cd00130">
    <property type="entry name" value="PAS"/>
    <property type="match status" value="1"/>
</dbReference>